<name>A0A9X9WDF5_9PROT</name>
<organism evidence="1 4">
    <name type="scientific">Neoroseomonas oryzicola</name>
    <dbReference type="NCBI Taxonomy" id="535904"/>
    <lineage>
        <taxon>Bacteria</taxon>
        <taxon>Pseudomonadati</taxon>
        <taxon>Pseudomonadota</taxon>
        <taxon>Alphaproteobacteria</taxon>
        <taxon>Acetobacterales</taxon>
        <taxon>Acetobacteraceae</taxon>
        <taxon>Neoroseomonas</taxon>
    </lineage>
</organism>
<dbReference type="EMBL" id="JAAEDK010000006">
    <property type="protein sequence ID" value="MBR0658365.1"/>
    <property type="molecule type" value="Genomic_DNA"/>
</dbReference>
<evidence type="ECO:0000313" key="2">
    <source>
        <dbReference type="EMBL" id="NKE18530.1"/>
    </source>
</evidence>
<evidence type="ECO:0000313" key="4">
    <source>
        <dbReference type="Proteomes" id="UP001138708"/>
    </source>
</evidence>
<dbReference type="Proteomes" id="UP001138708">
    <property type="component" value="Unassembled WGS sequence"/>
</dbReference>
<dbReference type="RefSeq" id="WP_168042419.1">
    <property type="nucleotide sequence ID" value="NZ_JAAEDK010000006.1"/>
</dbReference>
<reference evidence="1" key="1">
    <citation type="submission" date="2020-01" db="EMBL/GenBank/DDBJ databases">
        <authorList>
            <person name="Rat A."/>
        </authorList>
    </citation>
    <scope>NUCLEOTIDE SEQUENCE</scope>
    <source>
        <strain evidence="1">LMG 31161</strain>
    </source>
</reference>
<evidence type="ECO:0000313" key="3">
    <source>
        <dbReference type="Proteomes" id="UP000746741"/>
    </source>
</evidence>
<dbReference type="Proteomes" id="UP000746741">
    <property type="component" value="Unassembled WGS sequence"/>
</dbReference>
<reference evidence="2 3" key="2">
    <citation type="submission" date="2020-02" db="EMBL/GenBank/DDBJ databases">
        <authorList>
            <person name="Sun Q."/>
            <person name="Inoue M."/>
        </authorList>
    </citation>
    <scope>NUCLEOTIDE SEQUENCE [LARGE SCALE GENOMIC DNA]</scope>
    <source>
        <strain evidence="2 3">KCTC 22478</strain>
    </source>
</reference>
<sequence>MLLVIGYLTTPTTATGVSLSEFWAWVRYLAALTSDTDLRLNSSFADLDPHQKTILSDDFGMGAPMLWLAERLSLEDVCDGRYFMERLAAGLSVTSANTSRRGPNKTPDFVARDASGLWHVVECKGTQSGDTFSKTQIGDAGPPAVNGVAQKRSIVFPPGYTGQRLVSGLSIAVQGSAHGSRLRIVDPEPKEPFRITESSLKLATDAAARAVVARALRLAGFEIASQAMASPLGDRPSAKRAKTPRVERERARRVAERDGLARAELTNPDLLRGVSDDGRFVGRKLLFDLPRPIEVDGQKVLRAEIRQGVNKEILTELAEEPTIEDLLQASDAEWVKKRGRTTVVADGRHATFRIGDLFMSEIKLT</sequence>
<evidence type="ECO:0000313" key="1">
    <source>
        <dbReference type="EMBL" id="MBR0658365.1"/>
    </source>
</evidence>
<dbReference type="AlphaFoldDB" id="A0A9X9WDF5"/>
<accession>A0A9X9WDF5</accession>
<dbReference type="EMBL" id="JAAVUP010000004">
    <property type="protein sequence ID" value="NKE18530.1"/>
    <property type="molecule type" value="Genomic_DNA"/>
</dbReference>
<comment type="caution">
    <text evidence="1">The sequence shown here is derived from an EMBL/GenBank/DDBJ whole genome shotgun (WGS) entry which is preliminary data.</text>
</comment>
<proteinExistence type="predicted"/>
<reference evidence="1" key="3">
    <citation type="journal article" date="2021" name="Syst. Appl. Microbiol.">
        <title>Roseomonas hellenica sp. nov., isolated from roots of wild-growing Alkanna tinctoria.</title>
        <authorList>
            <person name="Rat A."/>
            <person name="Naranjo H.D."/>
            <person name="Lebbe L."/>
            <person name="Cnockaert M."/>
            <person name="Krigas N."/>
            <person name="Grigoriadou K."/>
            <person name="Maloupa E."/>
            <person name="Willems A."/>
        </authorList>
    </citation>
    <scope>NUCLEOTIDE SEQUENCE</scope>
    <source>
        <strain evidence="1">LMG 31161</strain>
    </source>
</reference>
<gene>
    <name evidence="2" type="ORF">GWK15_16375</name>
    <name evidence="1" type="ORF">GXW75_03820</name>
</gene>
<protein>
    <submittedName>
        <fullName evidence="1">Uncharacterized protein</fullName>
    </submittedName>
</protein>
<keyword evidence="3" id="KW-1185">Reference proteome</keyword>